<dbReference type="EMBL" id="JBHRTK010000016">
    <property type="protein sequence ID" value="MFC3208094.1"/>
    <property type="molecule type" value="Genomic_DNA"/>
</dbReference>
<name>A0ABV7KG11_9HYPH</name>
<sequence>MEPAEELAAICAVLGCIVKPGVALRFASELRRDLQRAHERHVELLRTWEDASLTERQELDRLRRGWGPSTPTERMARRTDLRAAMTVIERAMDAVLPDDKESEDLTRDHFQTAYDKLSDGYREIIALLQAIPDLSAPDLTEAEAAE</sequence>
<dbReference type="RefSeq" id="WP_378222909.1">
    <property type="nucleotide sequence ID" value="NZ_JBHRTK010000016.1"/>
</dbReference>
<dbReference type="Proteomes" id="UP001595583">
    <property type="component" value="Unassembled WGS sequence"/>
</dbReference>
<accession>A0ABV7KG11</accession>
<comment type="caution">
    <text evidence="1">The sequence shown here is derived from an EMBL/GenBank/DDBJ whole genome shotgun (WGS) entry which is preliminary data.</text>
</comment>
<gene>
    <name evidence="1" type="ORF">ACFOHJ_17870</name>
</gene>
<protein>
    <submittedName>
        <fullName evidence="1">Uncharacterized protein</fullName>
    </submittedName>
</protein>
<evidence type="ECO:0000313" key="2">
    <source>
        <dbReference type="Proteomes" id="UP001595583"/>
    </source>
</evidence>
<keyword evidence="2" id="KW-1185">Reference proteome</keyword>
<reference evidence="2" key="1">
    <citation type="journal article" date="2019" name="Int. J. Syst. Evol. Microbiol.">
        <title>The Global Catalogue of Microorganisms (GCM) 10K type strain sequencing project: providing services to taxonomists for standard genome sequencing and annotation.</title>
        <authorList>
            <consortium name="The Broad Institute Genomics Platform"/>
            <consortium name="The Broad Institute Genome Sequencing Center for Infectious Disease"/>
            <person name="Wu L."/>
            <person name="Ma J."/>
        </authorList>
    </citation>
    <scope>NUCLEOTIDE SEQUENCE [LARGE SCALE GENOMIC DNA]</scope>
    <source>
        <strain evidence="2">KCTC 52165</strain>
    </source>
</reference>
<proteinExistence type="predicted"/>
<organism evidence="1 2">
    <name type="scientific">Aquamicrobium soli</name>
    <dbReference type="NCBI Taxonomy" id="1811518"/>
    <lineage>
        <taxon>Bacteria</taxon>
        <taxon>Pseudomonadati</taxon>
        <taxon>Pseudomonadota</taxon>
        <taxon>Alphaproteobacteria</taxon>
        <taxon>Hyphomicrobiales</taxon>
        <taxon>Phyllobacteriaceae</taxon>
        <taxon>Aquamicrobium</taxon>
    </lineage>
</organism>
<evidence type="ECO:0000313" key="1">
    <source>
        <dbReference type="EMBL" id="MFC3208094.1"/>
    </source>
</evidence>